<name>A0AAE1AMI3_9GAST</name>
<proteinExistence type="predicted"/>
<reference evidence="1" key="1">
    <citation type="journal article" date="2023" name="G3 (Bethesda)">
        <title>A reference genome for the long-term kleptoplast-retaining sea slug Elysia crispata morphotype clarki.</title>
        <authorList>
            <person name="Eastman K.E."/>
            <person name="Pendleton A.L."/>
            <person name="Shaikh M.A."/>
            <person name="Suttiyut T."/>
            <person name="Ogas R."/>
            <person name="Tomko P."/>
            <person name="Gavelis G."/>
            <person name="Widhalm J.R."/>
            <person name="Wisecaver J.H."/>
        </authorList>
    </citation>
    <scope>NUCLEOTIDE SEQUENCE</scope>
    <source>
        <strain evidence="1">ECLA1</strain>
    </source>
</reference>
<protein>
    <submittedName>
        <fullName evidence="1">Uncharacterized protein</fullName>
    </submittedName>
</protein>
<sequence>MEAADDTIVHAIRTPPHVSATPLPYTTVTAHAPISTPRNSETLTFRYSEISKVFMSSYHVSSYELPDTTQHRNILPANQQHVYRSGCVALTDVRDNPSCSTTQSNNQTVKLHNVNTVIREDMTC</sequence>
<gene>
    <name evidence="1" type="ORF">RRG08_014872</name>
</gene>
<comment type="caution">
    <text evidence="1">The sequence shown here is derived from an EMBL/GenBank/DDBJ whole genome shotgun (WGS) entry which is preliminary data.</text>
</comment>
<keyword evidence="2" id="KW-1185">Reference proteome</keyword>
<evidence type="ECO:0000313" key="2">
    <source>
        <dbReference type="Proteomes" id="UP001283361"/>
    </source>
</evidence>
<dbReference type="AlphaFoldDB" id="A0AAE1AMI3"/>
<evidence type="ECO:0000313" key="1">
    <source>
        <dbReference type="EMBL" id="KAK3790403.1"/>
    </source>
</evidence>
<dbReference type="Proteomes" id="UP001283361">
    <property type="component" value="Unassembled WGS sequence"/>
</dbReference>
<accession>A0AAE1AMI3</accession>
<dbReference type="EMBL" id="JAWDGP010001541">
    <property type="protein sequence ID" value="KAK3790403.1"/>
    <property type="molecule type" value="Genomic_DNA"/>
</dbReference>
<organism evidence="1 2">
    <name type="scientific">Elysia crispata</name>
    <name type="common">lettuce slug</name>
    <dbReference type="NCBI Taxonomy" id="231223"/>
    <lineage>
        <taxon>Eukaryota</taxon>
        <taxon>Metazoa</taxon>
        <taxon>Spiralia</taxon>
        <taxon>Lophotrochozoa</taxon>
        <taxon>Mollusca</taxon>
        <taxon>Gastropoda</taxon>
        <taxon>Heterobranchia</taxon>
        <taxon>Euthyneura</taxon>
        <taxon>Panpulmonata</taxon>
        <taxon>Sacoglossa</taxon>
        <taxon>Placobranchoidea</taxon>
        <taxon>Plakobranchidae</taxon>
        <taxon>Elysia</taxon>
    </lineage>
</organism>